<dbReference type="Gene3D" id="3.40.50.1820">
    <property type="entry name" value="alpha/beta hydrolase"/>
    <property type="match status" value="1"/>
</dbReference>
<dbReference type="PANTHER" id="PTHR11614">
    <property type="entry name" value="PHOSPHOLIPASE-RELATED"/>
    <property type="match status" value="1"/>
</dbReference>
<accession>W2RMI3</accession>
<dbReference type="Proteomes" id="UP000030752">
    <property type="component" value="Unassembled WGS sequence"/>
</dbReference>
<dbReference type="VEuPathDB" id="FungiDB:HMPREF1541_07911"/>
<protein>
    <recommendedName>
        <fullName evidence="2">Serine aminopeptidase S33 domain-containing protein</fullName>
    </recommendedName>
</protein>
<dbReference type="FunCoup" id="W2RMI3">
    <property type="interactions" value="391"/>
</dbReference>
<dbReference type="eggNOG" id="KOG1455">
    <property type="taxonomic scope" value="Eukaryota"/>
</dbReference>
<dbReference type="InParanoid" id="W2RMI3"/>
<feature type="region of interest" description="Disordered" evidence="1">
    <location>
        <begin position="315"/>
        <end position="367"/>
    </location>
</feature>
<dbReference type="InterPro" id="IPR029058">
    <property type="entry name" value="AB_hydrolase_fold"/>
</dbReference>
<keyword evidence="4" id="KW-1185">Reference proteome</keyword>
<dbReference type="InterPro" id="IPR022742">
    <property type="entry name" value="Hydrolase_4"/>
</dbReference>
<evidence type="ECO:0000259" key="2">
    <source>
        <dbReference type="Pfam" id="PF12146"/>
    </source>
</evidence>
<dbReference type="SUPFAM" id="SSF53474">
    <property type="entry name" value="alpha/beta-Hydrolases"/>
    <property type="match status" value="1"/>
</dbReference>
<proteinExistence type="predicted"/>
<organism evidence="3 4">
    <name type="scientific">Cyphellophora europaea (strain CBS 101466)</name>
    <name type="common">Phialophora europaea</name>
    <dbReference type="NCBI Taxonomy" id="1220924"/>
    <lineage>
        <taxon>Eukaryota</taxon>
        <taxon>Fungi</taxon>
        <taxon>Dikarya</taxon>
        <taxon>Ascomycota</taxon>
        <taxon>Pezizomycotina</taxon>
        <taxon>Eurotiomycetes</taxon>
        <taxon>Chaetothyriomycetidae</taxon>
        <taxon>Chaetothyriales</taxon>
        <taxon>Cyphellophoraceae</taxon>
        <taxon>Cyphellophora</taxon>
    </lineage>
</organism>
<dbReference type="STRING" id="1220924.W2RMI3"/>
<name>W2RMI3_CYPE1</name>
<evidence type="ECO:0000313" key="3">
    <source>
        <dbReference type="EMBL" id="ETN36924.1"/>
    </source>
</evidence>
<dbReference type="GeneID" id="19975250"/>
<dbReference type="Pfam" id="PF12146">
    <property type="entry name" value="Hydrolase_4"/>
    <property type="match status" value="1"/>
</dbReference>
<dbReference type="RefSeq" id="XP_008720456.1">
    <property type="nucleotide sequence ID" value="XM_008722234.1"/>
</dbReference>
<evidence type="ECO:0000256" key="1">
    <source>
        <dbReference type="SAM" id="MobiDB-lite"/>
    </source>
</evidence>
<feature type="domain" description="Serine aminopeptidase S33" evidence="2">
    <location>
        <begin position="27"/>
        <end position="290"/>
    </location>
</feature>
<reference evidence="3 4" key="1">
    <citation type="submission" date="2013-03" db="EMBL/GenBank/DDBJ databases">
        <title>The Genome Sequence of Phialophora europaea CBS 101466.</title>
        <authorList>
            <consortium name="The Broad Institute Genomics Platform"/>
            <person name="Cuomo C."/>
            <person name="de Hoog S."/>
            <person name="Gorbushina A."/>
            <person name="Walker B."/>
            <person name="Young S.K."/>
            <person name="Zeng Q."/>
            <person name="Gargeya S."/>
            <person name="Fitzgerald M."/>
            <person name="Haas B."/>
            <person name="Abouelleil A."/>
            <person name="Allen A.W."/>
            <person name="Alvarado L."/>
            <person name="Arachchi H.M."/>
            <person name="Berlin A.M."/>
            <person name="Chapman S.B."/>
            <person name="Gainer-Dewar J."/>
            <person name="Goldberg J."/>
            <person name="Griggs A."/>
            <person name="Gujja S."/>
            <person name="Hansen M."/>
            <person name="Howarth C."/>
            <person name="Imamovic A."/>
            <person name="Ireland A."/>
            <person name="Larimer J."/>
            <person name="McCowan C."/>
            <person name="Murphy C."/>
            <person name="Pearson M."/>
            <person name="Poon T.W."/>
            <person name="Priest M."/>
            <person name="Roberts A."/>
            <person name="Saif S."/>
            <person name="Shea T."/>
            <person name="Sisk P."/>
            <person name="Sykes S."/>
            <person name="Wortman J."/>
            <person name="Nusbaum C."/>
            <person name="Birren B."/>
        </authorList>
    </citation>
    <scope>NUCLEOTIDE SEQUENCE [LARGE SCALE GENOMIC DNA]</scope>
    <source>
        <strain evidence="3 4">CBS 101466</strain>
    </source>
</reference>
<dbReference type="InterPro" id="IPR051044">
    <property type="entry name" value="MAG_DAG_Lipase"/>
</dbReference>
<sequence length="367" mass="39783">MPTTVEGSFKTADGVDLYTKTWKPDGAPVGVIIFIHGFSDHCNTYDTLFKTLSAPPYSLQVNAFDQRGWGRSVRQPSQRGATGPTSAVLADLHAFVLHTISQLPSPPPPLFMMGASMGGAIALHYTLYTLRSTTIRNRPQLAGLILSAPFVALDHRSAPSWVTVKAGKLAAKAFPNQQRVNKLEAKYMCRDPQVCSDWVADPLCHDTGTLGGLSGMLQRAADLVSLSQGAYVRSLTNELPCPIWVAHGEADRVTSCKATQRLYDVLSAPEGDRTMRAFPGAYHMLHKEPDGTGQDFTREVAEWCVRRCRGERGALPPEARKSMHVSRSRDDALRKSVDANRVVGASTSGNGNGNGHVKKQSNGGTKL</sequence>
<dbReference type="AlphaFoldDB" id="W2RMI3"/>
<evidence type="ECO:0000313" key="4">
    <source>
        <dbReference type="Proteomes" id="UP000030752"/>
    </source>
</evidence>
<dbReference type="EMBL" id="KB822724">
    <property type="protein sequence ID" value="ETN36924.1"/>
    <property type="molecule type" value="Genomic_DNA"/>
</dbReference>
<feature type="compositionally biased region" description="Basic and acidic residues" evidence="1">
    <location>
        <begin position="327"/>
        <end position="338"/>
    </location>
</feature>
<gene>
    <name evidence="3" type="ORF">HMPREF1541_07911</name>
</gene>
<dbReference type="HOGENOM" id="CLU_026209_5_1_1"/>
<dbReference type="OrthoDB" id="10249433at2759"/>